<dbReference type="VEuPathDB" id="FungiDB:ASPACDRAFT_46795"/>
<reference evidence="3" key="1">
    <citation type="journal article" date="2017" name="Genome Biol.">
        <title>Comparative genomics reveals high biological diversity and specific adaptations in the industrially and medically important fungal genus Aspergillus.</title>
        <authorList>
            <person name="de Vries R.P."/>
            <person name="Riley R."/>
            <person name="Wiebenga A."/>
            <person name="Aguilar-Osorio G."/>
            <person name="Amillis S."/>
            <person name="Uchima C.A."/>
            <person name="Anderluh G."/>
            <person name="Asadollahi M."/>
            <person name="Askin M."/>
            <person name="Barry K."/>
            <person name="Battaglia E."/>
            <person name="Bayram O."/>
            <person name="Benocci T."/>
            <person name="Braus-Stromeyer S.A."/>
            <person name="Caldana C."/>
            <person name="Canovas D."/>
            <person name="Cerqueira G.C."/>
            <person name="Chen F."/>
            <person name="Chen W."/>
            <person name="Choi C."/>
            <person name="Clum A."/>
            <person name="Dos Santos R.A."/>
            <person name="Damasio A.R."/>
            <person name="Diallinas G."/>
            <person name="Emri T."/>
            <person name="Fekete E."/>
            <person name="Flipphi M."/>
            <person name="Freyberg S."/>
            <person name="Gallo A."/>
            <person name="Gournas C."/>
            <person name="Habgood R."/>
            <person name="Hainaut M."/>
            <person name="Harispe M.L."/>
            <person name="Henrissat B."/>
            <person name="Hilden K.S."/>
            <person name="Hope R."/>
            <person name="Hossain A."/>
            <person name="Karabika E."/>
            <person name="Karaffa L."/>
            <person name="Karanyi Z."/>
            <person name="Krasevec N."/>
            <person name="Kuo A."/>
            <person name="Kusch H."/>
            <person name="LaButti K."/>
            <person name="Lagendijk E.L."/>
            <person name="Lapidus A."/>
            <person name="Levasseur A."/>
            <person name="Lindquist E."/>
            <person name="Lipzen A."/>
            <person name="Logrieco A.F."/>
            <person name="MacCabe A."/>
            <person name="Maekelae M.R."/>
            <person name="Malavazi I."/>
            <person name="Melin P."/>
            <person name="Meyer V."/>
            <person name="Mielnichuk N."/>
            <person name="Miskei M."/>
            <person name="Molnar A.P."/>
            <person name="Mule G."/>
            <person name="Ngan C.Y."/>
            <person name="Orejas M."/>
            <person name="Orosz E."/>
            <person name="Ouedraogo J.P."/>
            <person name="Overkamp K.M."/>
            <person name="Park H.-S."/>
            <person name="Perrone G."/>
            <person name="Piumi F."/>
            <person name="Punt P.J."/>
            <person name="Ram A.F."/>
            <person name="Ramon A."/>
            <person name="Rauscher S."/>
            <person name="Record E."/>
            <person name="Riano-Pachon D.M."/>
            <person name="Robert V."/>
            <person name="Roehrig J."/>
            <person name="Ruller R."/>
            <person name="Salamov A."/>
            <person name="Salih N.S."/>
            <person name="Samson R.A."/>
            <person name="Sandor E."/>
            <person name="Sanguinetti M."/>
            <person name="Schuetze T."/>
            <person name="Sepcic K."/>
            <person name="Shelest E."/>
            <person name="Sherlock G."/>
            <person name="Sophianopoulou V."/>
            <person name="Squina F.M."/>
            <person name="Sun H."/>
            <person name="Susca A."/>
            <person name="Todd R.B."/>
            <person name="Tsang A."/>
            <person name="Unkles S.E."/>
            <person name="van de Wiele N."/>
            <person name="van Rossen-Uffink D."/>
            <person name="Oliveira J.V."/>
            <person name="Vesth T.C."/>
            <person name="Visser J."/>
            <person name="Yu J.-H."/>
            <person name="Zhou M."/>
            <person name="Andersen M.R."/>
            <person name="Archer D.B."/>
            <person name="Baker S.E."/>
            <person name="Benoit I."/>
            <person name="Brakhage A.A."/>
            <person name="Braus G.H."/>
            <person name="Fischer R."/>
            <person name="Frisvad J.C."/>
            <person name="Goldman G.H."/>
            <person name="Houbraken J."/>
            <person name="Oakley B."/>
            <person name="Pocsi I."/>
            <person name="Scazzocchio C."/>
            <person name="Seiboth B."/>
            <person name="vanKuyk P.A."/>
            <person name="Wortman J."/>
            <person name="Dyer P.S."/>
            <person name="Grigoriev I.V."/>
        </authorList>
    </citation>
    <scope>NUCLEOTIDE SEQUENCE [LARGE SCALE GENOMIC DNA]</scope>
    <source>
        <strain evidence="3">ATCC 16872 / CBS 172.66 / WB 5094</strain>
    </source>
</reference>
<gene>
    <name evidence="2" type="ORF">ASPACDRAFT_46795</name>
</gene>
<dbReference type="GeneID" id="30975658"/>
<dbReference type="RefSeq" id="XP_020052964.1">
    <property type="nucleotide sequence ID" value="XM_020201844.1"/>
</dbReference>
<proteinExistence type="predicted"/>
<evidence type="ECO:0000313" key="3">
    <source>
        <dbReference type="Proteomes" id="UP000184546"/>
    </source>
</evidence>
<dbReference type="EMBL" id="KV878985">
    <property type="protein sequence ID" value="OJJ96624.1"/>
    <property type="molecule type" value="Genomic_DNA"/>
</dbReference>
<dbReference type="AlphaFoldDB" id="A0A1L9WKD9"/>
<accession>A0A1L9WKD9</accession>
<feature type="compositionally biased region" description="Polar residues" evidence="1">
    <location>
        <begin position="26"/>
        <end position="35"/>
    </location>
</feature>
<organism evidence="2 3">
    <name type="scientific">Aspergillus aculeatus (strain ATCC 16872 / CBS 172.66 / WB 5094)</name>
    <dbReference type="NCBI Taxonomy" id="690307"/>
    <lineage>
        <taxon>Eukaryota</taxon>
        <taxon>Fungi</taxon>
        <taxon>Dikarya</taxon>
        <taxon>Ascomycota</taxon>
        <taxon>Pezizomycotina</taxon>
        <taxon>Eurotiomycetes</taxon>
        <taxon>Eurotiomycetidae</taxon>
        <taxon>Eurotiales</taxon>
        <taxon>Aspergillaceae</taxon>
        <taxon>Aspergillus</taxon>
        <taxon>Aspergillus subgen. Circumdati</taxon>
    </lineage>
</organism>
<evidence type="ECO:0008006" key="4">
    <source>
        <dbReference type="Google" id="ProtNLM"/>
    </source>
</evidence>
<dbReference type="OrthoDB" id="408631at2759"/>
<dbReference type="Proteomes" id="UP000184546">
    <property type="component" value="Unassembled WGS sequence"/>
</dbReference>
<feature type="region of interest" description="Disordered" evidence="1">
    <location>
        <begin position="1"/>
        <end position="37"/>
    </location>
</feature>
<feature type="compositionally biased region" description="Polar residues" evidence="1">
    <location>
        <begin position="1"/>
        <end position="11"/>
    </location>
</feature>
<name>A0A1L9WKD9_ASPA1</name>
<evidence type="ECO:0000256" key="1">
    <source>
        <dbReference type="SAM" id="MobiDB-lite"/>
    </source>
</evidence>
<evidence type="ECO:0000313" key="2">
    <source>
        <dbReference type="EMBL" id="OJJ96624.1"/>
    </source>
</evidence>
<protein>
    <recommendedName>
        <fullName evidence="4">Carboxylesterase type B domain-containing protein</fullName>
    </recommendedName>
</protein>
<sequence length="225" mass="24900">MSSLTRSSSPATHYPAGHDPRRPQPYHSSSGTSRTALRATRFHRVPTLVTYNHNKYGLFLQENSTFTDTPTNFSMAKTYLSNFLLGADHTNATRDLDTAFVDFTSNHWSRCNGATYAGGLEAHNPEVWELTWKVNVPEFIPGRLCDTGTGRVCRGSELISDLWVRSVAHISVGALQTAGYWKRARGRLNLMLDLCGRGFGSRVGVGTARIIWCIGGTSRLYGREG</sequence>
<dbReference type="STRING" id="690307.A0A1L9WKD9"/>
<keyword evidence="3" id="KW-1185">Reference proteome</keyword>